<dbReference type="Proteomes" id="UP000681317">
    <property type="component" value="Chromosome"/>
</dbReference>
<gene>
    <name evidence="2" type="ORF">LYSCAS_28680</name>
</gene>
<name>A0ABM7Q8S4_9GAMM</name>
<keyword evidence="1" id="KW-0732">Signal</keyword>
<dbReference type="PROSITE" id="PS51257">
    <property type="entry name" value="PROKAR_LIPOPROTEIN"/>
    <property type="match status" value="1"/>
</dbReference>
<evidence type="ECO:0000313" key="3">
    <source>
        <dbReference type="Proteomes" id="UP000681317"/>
    </source>
</evidence>
<sequence>MPAVLRTLLIALSLAVAIAGCKRDAPEVALRRDIATMQSAIEARDAGALADGLADDFIGPDGMDRTQAKRFAQVIFLRNRTVGATFGPMDIAMQGEGATVKFTAAVTGGAGGLLPDSGQVFDVTTGWRRVGGDWKLVSAEWAPKS</sequence>
<dbReference type="RefSeq" id="WP_213434753.1">
    <property type="nucleotide sequence ID" value="NZ_AP024545.1"/>
</dbReference>
<evidence type="ECO:0000256" key="1">
    <source>
        <dbReference type="SAM" id="SignalP"/>
    </source>
</evidence>
<dbReference type="SUPFAM" id="SSF54427">
    <property type="entry name" value="NTF2-like"/>
    <property type="match status" value="1"/>
</dbReference>
<dbReference type="EMBL" id="AP024545">
    <property type="protein sequence ID" value="BCT93844.1"/>
    <property type="molecule type" value="Genomic_DNA"/>
</dbReference>
<feature type="chain" id="PRO_5047197874" description="Nuclear transport factor 2 family protein" evidence="1">
    <location>
        <begin position="20"/>
        <end position="145"/>
    </location>
</feature>
<feature type="signal peptide" evidence="1">
    <location>
        <begin position="1"/>
        <end position="19"/>
    </location>
</feature>
<organism evidence="2 3">
    <name type="scientific">Noviluteimonas caseinilytica</name>
    <dbReference type="NCBI Taxonomy" id="2675101"/>
    <lineage>
        <taxon>Bacteria</taxon>
        <taxon>Pseudomonadati</taxon>
        <taxon>Pseudomonadota</taxon>
        <taxon>Gammaproteobacteria</taxon>
        <taxon>Lysobacterales</taxon>
        <taxon>Lysobacteraceae</taxon>
        <taxon>Noviluteimonas</taxon>
    </lineage>
</organism>
<reference evidence="2 3" key="1">
    <citation type="submission" date="2021-03" db="EMBL/GenBank/DDBJ databases">
        <title>Complete Genome Sequences of Two Lysobacter Strains Isolated from Sea Water (Lysobacter caseinilyticus) and Soil (Lysobacter helvus) in South Korea.</title>
        <authorList>
            <person name="Watanabe Y."/>
            <person name="Arakawa K."/>
        </authorList>
    </citation>
    <scope>NUCLEOTIDE SEQUENCE [LARGE SCALE GENOMIC DNA]</scope>
    <source>
        <strain evidence="2 3">KVB24</strain>
    </source>
</reference>
<dbReference type="Gene3D" id="3.10.450.50">
    <property type="match status" value="1"/>
</dbReference>
<accession>A0ABM7Q8S4</accession>
<evidence type="ECO:0000313" key="2">
    <source>
        <dbReference type="EMBL" id="BCT93844.1"/>
    </source>
</evidence>
<dbReference type="InterPro" id="IPR032710">
    <property type="entry name" value="NTF2-like_dom_sf"/>
</dbReference>
<evidence type="ECO:0008006" key="4">
    <source>
        <dbReference type="Google" id="ProtNLM"/>
    </source>
</evidence>
<proteinExistence type="predicted"/>
<keyword evidence="3" id="KW-1185">Reference proteome</keyword>
<protein>
    <recommendedName>
        <fullName evidence="4">Nuclear transport factor 2 family protein</fullName>
    </recommendedName>
</protein>